<evidence type="ECO:0000313" key="2">
    <source>
        <dbReference type="Proteomes" id="UP001149860"/>
    </source>
</evidence>
<protein>
    <submittedName>
        <fullName evidence="1">TMEM175 family protein</fullName>
    </submittedName>
</protein>
<keyword evidence="2" id="KW-1185">Reference proteome</keyword>
<accession>A0ACD5DEA9</accession>
<gene>
    <name evidence="1" type="ORF">O0236_008765</name>
</gene>
<name>A0ACD5DEA9_9LACO</name>
<proteinExistence type="predicted"/>
<dbReference type="Proteomes" id="UP001149860">
    <property type="component" value="Chromosome"/>
</dbReference>
<dbReference type="EMBL" id="CP168151">
    <property type="protein sequence ID" value="XFD39478.1"/>
    <property type="molecule type" value="Genomic_DNA"/>
</dbReference>
<sequence length="188" mass="21406">MNKERLVAFTDAIIAIVVTLLVLELPRPDGPSINALLAEWRSLVIYIATFILIMVVWYNHHIIFTNAKTINRTTYWLNSLWLLLQSFIPFSASWLSAYPQSATPGIFYVAVTFLWAVSFQLLGRNIEKLNPDLIMPNRYAFPLLYISYVLEAVLFLFIPILGIILIPVMAGGIVIGSAIVERRRDHKN</sequence>
<reference evidence="1" key="1">
    <citation type="submission" date="2024-08" db="EMBL/GenBank/DDBJ databases">
        <title>Lentilactobacillus sp. nov., isolated from tree bark.</title>
        <authorList>
            <person name="Phuengjayaem S."/>
            <person name="Tanasupawat S."/>
        </authorList>
    </citation>
    <scope>NUCLEOTIDE SEQUENCE</scope>
    <source>
        <strain evidence="1">SPB1-3</strain>
    </source>
</reference>
<evidence type="ECO:0000313" key="1">
    <source>
        <dbReference type="EMBL" id="XFD39478.1"/>
    </source>
</evidence>
<organism evidence="1 2">
    <name type="scientific">Lentilactobacillus terminaliae</name>
    <dbReference type="NCBI Taxonomy" id="3003483"/>
    <lineage>
        <taxon>Bacteria</taxon>
        <taxon>Bacillati</taxon>
        <taxon>Bacillota</taxon>
        <taxon>Bacilli</taxon>
        <taxon>Lactobacillales</taxon>
        <taxon>Lactobacillaceae</taxon>
        <taxon>Lentilactobacillus</taxon>
    </lineage>
</organism>